<dbReference type="Proteomes" id="UP000305238">
    <property type="component" value="Unassembled WGS sequence"/>
</dbReference>
<evidence type="ECO:0000313" key="3">
    <source>
        <dbReference type="EMBL" id="TMR30833.1"/>
    </source>
</evidence>
<dbReference type="RefSeq" id="WP_138640389.1">
    <property type="nucleotide sequence ID" value="NZ_VCKZ01000324.1"/>
</dbReference>
<dbReference type="InterPro" id="IPR007278">
    <property type="entry name" value="DUF397"/>
</dbReference>
<reference evidence="3 4" key="1">
    <citation type="submission" date="2019-05" db="EMBL/GenBank/DDBJ databases">
        <title>Draft genome sequence of Actinomadura geliboluensis A8036.</title>
        <authorList>
            <person name="Saricaoglu S."/>
            <person name="Isik K."/>
        </authorList>
    </citation>
    <scope>NUCLEOTIDE SEQUENCE [LARGE SCALE GENOMIC DNA]</scope>
    <source>
        <strain evidence="3 4">A8036</strain>
    </source>
</reference>
<keyword evidence="4" id="KW-1185">Reference proteome</keyword>
<sequence length="77" mass="8065">MKTSPPHGTADFHPLNSTSWRKSSRSQGAGAECVELAQTAGVVAARDSKDPGGPWLVVSTAAARVLIDAIKQGRHDL</sequence>
<feature type="domain" description="DUF397" evidence="2">
    <location>
        <begin position="19"/>
        <end position="71"/>
    </location>
</feature>
<feature type="region of interest" description="Disordered" evidence="1">
    <location>
        <begin position="1"/>
        <end position="31"/>
    </location>
</feature>
<protein>
    <submittedName>
        <fullName evidence="3">DUF397 domain-containing protein</fullName>
    </submittedName>
</protein>
<dbReference type="OrthoDB" id="3539231at2"/>
<dbReference type="EMBL" id="VCKZ01000324">
    <property type="protein sequence ID" value="TMR30833.1"/>
    <property type="molecule type" value="Genomic_DNA"/>
</dbReference>
<proteinExistence type="predicted"/>
<evidence type="ECO:0000256" key="1">
    <source>
        <dbReference type="SAM" id="MobiDB-lite"/>
    </source>
</evidence>
<comment type="caution">
    <text evidence="3">The sequence shown here is derived from an EMBL/GenBank/DDBJ whole genome shotgun (WGS) entry which is preliminary data.</text>
</comment>
<organism evidence="3 4">
    <name type="scientific">Actinomadura geliboluensis</name>
    <dbReference type="NCBI Taxonomy" id="882440"/>
    <lineage>
        <taxon>Bacteria</taxon>
        <taxon>Bacillati</taxon>
        <taxon>Actinomycetota</taxon>
        <taxon>Actinomycetes</taxon>
        <taxon>Streptosporangiales</taxon>
        <taxon>Thermomonosporaceae</taxon>
        <taxon>Actinomadura</taxon>
    </lineage>
</organism>
<dbReference type="AlphaFoldDB" id="A0A5S4GCV5"/>
<evidence type="ECO:0000313" key="4">
    <source>
        <dbReference type="Proteomes" id="UP000305238"/>
    </source>
</evidence>
<name>A0A5S4GCV5_9ACTN</name>
<gene>
    <name evidence="3" type="ORF">ETD96_32915</name>
</gene>
<accession>A0A5S4GCV5</accession>
<dbReference type="Pfam" id="PF04149">
    <property type="entry name" value="DUF397"/>
    <property type="match status" value="1"/>
</dbReference>
<evidence type="ECO:0000259" key="2">
    <source>
        <dbReference type="Pfam" id="PF04149"/>
    </source>
</evidence>
<feature type="compositionally biased region" description="Polar residues" evidence="1">
    <location>
        <begin position="15"/>
        <end position="27"/>
    </location>
</feature>